<reference evidence="3" key="2">
    <citation type="submission" date="2020-11" db="EMBL/GenBank/DDBJ databases">
        <authorList>
            <person name="McCartney M.A."/>
            <person name="Auch B."/>
            <person name="Kono T."/>
            <person name="Mallez S."/>
            <person name="Becker A."/>
            <person name="Gohl D.M."/>
            <person name="Silverstein K.A.T."/>
            <person name="Koren S."/>
            <person name="Bechman K.B."/>
            <person name="Herman A."/>
            <person name="Abrahante J.E."/>
            <person name="Garbe J."/>
        </authorList>
    </citation>
    <scope>NUCLEOTIDE SEQUENCE</scope>
    <source>
        <strain evidence="3">Duluth1</strain>
        <tissue evidence="3">Whole animal</tissue>
    </source>
</reference>
<feature type="transmembrane region" description="Helical" evidence="1">
    <location>
        <begin position="172"/>
        <end position="193"/>
    </location>
</feature>
<evidence type="ECO:0000313" key="3">
    <source>
        <dbReference type="EMBL" id="KAH3868210.1"/>
    </source>
</evidence>
<keyword evidence="1" id="KW-0472">Membrane</keyword>
<keyword evidence="2" id="KW-0732">Signal</keyword>
<reference evidence="3" key="1">
    <citation type="journal article" date="2019" name="bioRxiv">
        <title>The Genome of the Zebra Mussel, Dreissena polymorpha: A Resource for Invasive Species Research.</title>
        <authorList>
            <person name="McCartney M.A."/>
            <person name="Auch B."/>
            <person name="Kono T."/>
            <person name="Mallez S."/>
            <person name="Zhang Y."/>
            <person name="Obille A."/>
            <person name="Becker A."/>
            <person name="Abrahante J.E."/>
            <person name="Garbe J."/>
            <person name="Badalamenti J.P."/>
            <person name="Herman A."/>
            <person name="Mangelson H."/>
            <person name="Liachko I."/>
            <person name="Sullivan S."/>
            <person name="Sone E.D."/>
            <person name="Koren S."/>
            <person name="Silverstein K.A.T."/>
            <person name="Beckman K.B."/>
            <person name="Gohl D.M."/>
        </authorList>
    </citation>
    <scope>NUCLEOTIDE SEQUENCE</scope>
    <source>
        <strain evidence="3">Duluth1</strain>
        <tissue evidence="3">Whole animal</tissue>
    </source>
</reference>
<accession>A0A9D4M1S1</accession>
<protein>
    <submittedName>
        <fullName evidence="3">Uncharacterized protein</fullName>
    </submittedName>
</protein>
<comment type="caution">
    <text evidence="3">The sequence shown here is derived from an EMBL/GenBank/DDBJ whole genome shotgun (WGS) entry which is preliminary data.</text>
</comment>
<name>A0A9D4M1S1_DREPO</name>
<organism evidence="3 4">
    <name type="scientific">Dreissena polymorpha</name>
    <name type="common">Zebra mussel</name>
    <name type="synonym">Mytilus polymorpha</name>
    <dbReference type="NCBI Taxonomy" id="45954"/>
    <lineage>
        <taxon>Eukaryota</taxon>
        <taxon>Metazoa</taxon>
        <taxon>Spiralia</taxon>
        <taxon>Lophotrochozoa</taxon>
        <taxon>Mollusca</taxon>
        <taxon>Bivalvia</taxon>
        <taxon>Autobranchia</taxon>
        <taxon>Heteroconchia</taxon>
        <taxon>Euheterodonta</taxon>
        <taxon>Imparidentia</taxon>
        <taxon>Neoheterodontei</taxon>
        <taxon>Myida</taxon>
        <taxon>Dreissenoidea</taxon>
        <taxon>Dreissenidae</taxon>
        <taxon>Dreissena</taxon>
    </lineage>
</organism>
<proteinExistence type="predicted"/>
<feature type="chain" id="PRO_5038494218" evidence="2">
    <location>
        <begin position="17"/>
        <end position="306"/>
    </location>
</feature>
<dbReference type="EMBL" id="JAIWYP010000002">
    <property type="protein sequence ID" value="KAH3868210.1"/>
    <property type="molecule type" value="Genomic_DNA"/>
</dbReference>
<dbReference type="Proteomes" id="UP000828390">
    <property type="component" value="Unassembled WGS sequence"/>
</dbReference>
<evidence type="ECO:0000256" key="1">
    <source>
        <dbReference type="SAM" id="Phobius"/>
    </source>
</evidence>
<evidence type="ECO:0000256" key="2">
    <source>
        <dbReference type="SAM" id="SignalP"/>
    </source>
</evidence>
<keyword evidence="1" id="KW-1133">Transmembrane helix</keyword>
<keyword evidence="1" id="KW-0812">Transmembrane</keyword>
<evidence type="ECO:0000313" key="4">
    <source>
        <dbReference type="Proteomes" id="UP000828390"/>
    </source>
</evidence>
<gene>
    <name evidence="3" type="ORF">DPMN_031350</name>
</gene>
<dbReference type="AlphaFoldDB" id="A0A9D4M1S1"/>
<keyword evidence="4" id="KW-1185">Reference proteome</keyword>
<sequence>MLQLGTLVIVFTAVNCSYTIQIDIRIVADSTIELTCMFSETTIMVKIYKLISNDFEPVIKIGNIVEECDVTTELPSNTVRCVCLNRNRFVCNISEIDSSNELGQWKCATFKHTLLVLSHAAVATKQDRLLETTSSFLDESAYTSAVTLNAPNDVSELNQAWDLFNNVFIRNAIIISTTAIVFLLATTLLICVYRKFKTHTEAVNPFNDGTGDKVQGVDNGRSTEQLSTDHVVDHYELIPMMNIPPMAESFPLTNDDETQVKVIDSGTGQADTSIQYFEFIRDTKDAIQADFNEMQSEPEEHTYVST</sequence>
<feature type="signal peptide" evidence="2">
    <location>
        <begin position="1"/>
        <end position="16"/>
    </location>
</feature>